<dbReference type="EMBL" id="QWGR01000018">
    <property type="protein sequence ID" value="RIJ45931.1"/>
    <property type="molecule type" value="Genomic_DNA"/>
</dbReference>
<dbReference type="InterPro" id="IPR021109">
    <property type="entry name" value="Peptidase_aspartic_dom_sf"/>
</dbReference>
<dbReference type="Gene3D" id="2.40.70.10">
    <property type="entry name" value="Acid Proteases"/>
    <property type="match status" value="1"/>
</dbReference>
<keyword evidence="3" id="KW-1185">Reference proteome</keyword>
<dbReference type="GO" id="GO:0006508">
    <property type="term" value="P:proteolysis"/>
    <property type="evidence" value="ECO:0007669"/>
    <property type="project" value="InterPro"/>
</dbReference>
<dbReference type="SUPFAM" id="SSF50630">
    <property type="entry name" value="Acid proteases"/>
    <property type="match status" value="1"/>
</dbReference>
<dbReference type="GO" id="GO:0004190">
    <property type="term" value="F:aspartic-type endopeptidase activity"/>
    <property type="evidence" value="ECO:0007669"/>
    <property type="project" value="InterPro"/>
</dbReference>
<dbReference type="RefSeq" id="WP_119439893.1">
    <property type="nucleotide sequence ID" value="NZ_QWGR01000018.1"/>
</dbReference>
<keyword evidence="1" id="KW-0812">Transmembrane</keyword>
<feature type="transmembrane region" description="Helical" evidence="1">
    <location>
        <begin position="6"/>
        <end position="33"/>
    </location>
</feature>
<feature type="transmembrane region" description="Helical" evidence="1">
    <location>
        <begin position="40"/>
        <end position="57"/>
    </location>
</feature>
<dbReference type="Pfam" id="PF13650">
    <property type="entry name" value="Asp_protease_2"/>
    <property type="match status" value="1"/>
</dbReference>
<proteinExistence type="predicted"/>
<dbReference type="PROSITE" id="PS00141">
    <property type="entry name" value="ASP_PROTEASE"/>
    <property type="match status" value="1"/>
</dbReference>
<organism evidence="2 3">
    <name type="scientific">Maribellus luteus</name>
    <dbReference type="NCBI Taxonomy" id="2305463"/>
    <lineage>
        <taxon>Bacteria</taxon>
        <taxon>Pseudomonadati</taxon>
        <taxon>Bacteroidota</taxon>
        <taxon>Bacteroidia</taxon>
        <taxon>Marinilabiliales</taxon>
        <taxon>Prolixibacteraceae</taxon>
        <taxon>Maribellus</taxon>
    </lineage>
</organism>
<dbReference type="OrthoDB" id="1083244at2"/>
<name>A0A399SU48_9BACT</name>
<dbReference type="AlphaFoldDB" id="A0A399SU48"/>
<evidence type="ECO:0000313" key="2">
    <source>
        <dbReference type="EMBL" id="RIJ45931.1"/>
    </source>
</evidence>
<sequence>MMGKTVSIVVGFFSAVLLWVIVLTGFLVVYHYFNVLASRYLIFSAIGVASLTVFFLVRKRNPVLAISQLVSVALIFISLLFVLQNFTSAEKEKIHWNSKQDSFLLDFIAGKGGVILMKAKVNGVPGLFVFDTGAAFTVVNEKFIPDADMRTESITMFDANKLNQSGDKVRIKDFQLGEMQLGNLIVVPLDSAAWTHKRGIFHGDDSIVGIIGNNVISKFVWDFDLPQKKVTVSRNREYCAAIPDSLGIALVPFSHRMKMPVYINGFEKMLVLDFGSIPPIIVSDSVAVDQSDELGKVNAPQSTRGMLSHIDTVNGRTHNGKFTDVRLGDNEFTDILCLENAKSDLIGIPFIWSFERVILDYNQQKSYFISRKRKDAPHGAESVSRENLSTHLLRNSAVTTFYSSSEGTVLHINRDSVTQKYVSFGKLLMYSSSNSAKPDSIICCDSVLLPDGSMKYGPFKIE</sequence>
<reference evidence="2 3" key="1">
    <citation type="submission" date="2018-08" db="EMBL/GenBank/DDBJ databases">
        <title>Pallidiluteibacterium maritimus gen. nov., sp. nov., isolated from coastal sediment.</title>
        <authorList>
            <person name="Zhou L.Y."/>
        </authorList>
    </citation>
    <scope>NUCLEOTIDE SEQUENCE [LARGE SCALE GENOMIC DNA]</scope>
    <source>
        <strain evidence="2 3">XSD2</strain>
    </source>
</reference>
<evidence type="ECO:0000313" key="3">
    <source>
        <dbReference type="Proteomes" id="UP000265926"/>
    </source>
</evidence>
<dbReference type="InterPro" id="IPR001969">
    <property type="entry name" value="Aspartic_peptidase_AS"/>
</dbReference>
<keyword evidence="1" id="KW-0472">Membrane</keyword>
<protein>
    <recommendedName>
        <fullName evidence="4">Peptidase A2 domain-containing protein</fullName>
    </recommendedName>
</protein>
<dbReference type="Proteomes" id="UP000265926">
    <property type="component" value="Unassembled WGS sequence"/>
</dbReference>
<comment type="caution">
    <text evidence="2">The sequence shown here is derived from an EMBL/GenBank/DDBJ whole genome shotgun (WGS) entry which is preliminary data.</text>
</comment>
<keyword evidence="1" id="KW-1133">Transmembrane helix</keyword>
<feature type="transmembrane region" description="Helical" evidence="1">
    <location>
        <begin position="63"/>
        <end position="83"/>
    </location>
</feature>
<evidence type="ECO:0008006" key="4">
    <source>
        <dbReference type="Google" id="ProtNLM"/>
    </source>
</evidence>
<evidence type="ECO:0000256" key="1">
    <source>
        <dbReference type="SAM" id="Phobius"/>
    </source>
</evidence>
<gene>
    <name evidence="2" type="ORF">D1614_20645</name>
</gene>
<accession>A0A399SU48</accession>